<dbReference type="Proteomes" id="UP000830375">
    <property type="component" value="Unassembled WGS sequence"/>
</dbReference>
<dbReference type="InterPro" id="IPR044822">
    <property type="entry name" value="Myb_DNA-bind_4"/>
</dbReference>
<feature type="region of interest" description="Disordered" evidence="1">
    <location>
        <begin position="197"/>
        <end position="237"/>
    </location>
</feature>
<evidence type="ECO:0000313" key="4">
    <source>
        <dbReference type="Proteomes" id="UP000830375"/>
    </source>
</evidence>
<keyword evidence="4" id="KW-1185">Reference proteome</keyword>
<sequence>MEQLRTAEKLTGSSQPITHFTETAARPPPPTTKCSTSTTTRPPSSLNPTVVKLLPPPTIQCSIPPPENLPTSPSRPSSPSNKTDTRGSQQRIVLLRINKKPSTTLPEEQNCLLQKKIQKEFAEKGYNLSTEKIRKKLGNLLSTYKRVKDRRRATGEGKQTWEYYTQMDELFGSSGIGSAPASTICSTPLVLDEVCSQNTATHTPHSSEEQPGMDDIPGPSGTQNMVLNPSRRRRPVSQPSFYETFEAHAERRTAVLETLVQPDLQRWRRLKEKRRRQVTIISVWSHKLGQQRVCRISNDVHSLRDQGQWILFKKTSNLCETKCPSIMPTTRVTHTDMAEPPLTITKPCQNY</sequence>
<feature type="domain" description="Myb/SANT-like DNA-binding" evidence="2">
    <location>
        <begin position="109"/>
        <end position="170"/>
    </location>
</feature>
<gene>
    <name evidence="3" type="ORF">H4Q32_030954</name>
</gene>
<name>A0ABQ8L0A1_LABRO</name>
<reference evidence="3 4" key="1">
    <citation type="submission" date="2022-01" db="EMBL/GenBank/DDBJ databases">
        <title>A high-quality chromosome-level genome assembly of rohu carp, Labeo rohita.</title>
        <authorList>
            <person name="Arick M.A. II"/>
            <person name="Hsu C.-Y."/>
            <person name="Magbanua Z."/>
            <person name="Pechanova O."/>
            <person name="Grover C."/>
            <person name="Miller E."/>
            <person name="Thrash A."/>
            <person name="Ezzel L."/>
            <person name="Alam S."/>
            <person name="Benzie J."/>
            <person name="Hamilton M."/>
            <person name="Karsi A."/>
            <person name="Lawrence M.L."/>
            <person name="Peterson D.G."/>
        </authorList>
    </citation>
    <scope>NUCLEOTIDE SEQUENCE [LARGE SCALE GENOMIC DNA]</scope>
    <source>
        <strain evidence="4">BAU-BD-2019</strain>
        <tissue evidence="3">Blood</tissue>
    </source>
</reference>
<evidence type="ECO:0000256" key="1">
    <source>
        <dbReference type="SAM" id="MobiDB-lite"/>
    </source>
</evidence>
<organism evidence="3 4">
    <name type="scientific">Labeo rohita</name>
    <name type="common">Indian major carp</name>
    <name type="synonym">Cyprinus rohita</name>
    <dbReference type="NCBI Taxonomy" id="84645"/>
    <lineage>
        <taxon>Eukaryota</taxon>
        <taxon>Metazoa</taxon>
        <taxon>Chordata</taxon>
        <taxon>Craniata</taxon>
        <taxon>Vertebrata</taxon>
        <taxon>Euteleostomi</taxon>
        <taxon>Actinopterygii</taxon>
        <taxon>Neopterygii</taxon>
        <taxon>Teleostei</taxon>
        <taxon>Ostariophysi</taxon>
        <taxon>Cypriniformes</taxon>
        <taxon>Cyprinidae</taxon>
        <taxon>Labeoninae</taxon>
        <taxon>Labeonini</taxon>
        <taxon>Labeo</taxon>
    </lineage>
</organism>
<dbReference type="EMBL" id="JACTAM010002623">
    <property type="protein sequence ID" value="KAI2644140.1"/>
    <property type="molecule type" value="Genomic_DNA"/>
</dbReference>
<comment type="caution">
    <text evidence="3">The sequence shown here is derived from an EMBL/GenBank/DDBJ whole genome shotgun (WGS) entry which is preliminary data.</text>
</comment>
<proteinExistence type="predicted"/>
<feature type="compositionally biased region" description="Polar residues" evidence="1">
    <location>
        <begin position="11"/>
        <end position="20"/>
    </location>
</feature>
<feature type="compositionally biased region" description="Low complexity" evidence="1">
    <location>
        <begin position="32"/>
        <end position="49"/>
    </location>
</feature>
<accession>A0ABQ8L0A1</accession>
<feature type="compositionally biased region" description="Low complexity" evidence="1">
    <location>
        <begin position="70"/>
        <end position="80"/>
    </location>
</feature>
<feature type="region of interest" description="Disordered" evidence="1">
    <location>
        <begin position="1"/>
        <end position="89"/>
    </location>
</feature>
<dbReference type="Pfam" id="PF13837">
    <property type="entry name" value="Myb_DNA-bind_4"/>
    <property type="match status" value="1"/>
</dbReference>
<evidence type="ECO:0000259" key="2">
    <source>
        <dbReference type="Pfam" id="PF13837"/>
    </source>
</evidence>
<protein>
    <submittedName>
        <fullName evidence="3">Trihelix transcription factor GTL1</fullName>
    </submittedName>
</protein>
<evidence type="ECO:0000313" key="3">
    <source>
        <dbReference type="EMBL" id="KAI2644140.1"/>
    </source>
</evidence>
<feature type="compositionally biased region" description="Pro residues" evidence="1">
    <location>
        <begin position="54"/>
        <end position="68"/>
    </location>
</feature>